<dbReference type="InterPro" id="IPR004638">
    <property type="entry name" value="EmrB-like"/>
</dbReference>
<feature type="transmembrane region" description="Helical" evidence="7">
    <location>
        <begin position="402"/>
        <end position="429"/>
    </location>
</feature>
<dbReference type="SUPFAM" id="SSF103473">
    <property type="entry name" value="MFS general substrate transporter"/>
    <property type="match status" value="1"/>
</dbReference>
<dbReference type="Gene3D" id="1.20.1250.20">
    <property type="entry name" value="MFS general substrate transporter like domains"/>
    <property type="match status" value="1"/>
</dbReference>
<gene>
    <name evidence="9" type="ORF">ACFPTP_16540</name>
</gene>
<dbReference type="InterPro" id="IPR036259">
    <property type="entry name" value="MFS_trans_sf"/>
</dbReference>
<name>A0ABW0U2H6_9BACL</name>
<keyword evidence="5 7" id="KW-1133">Transmembrane helix</keyword>
<feature type="transmembrane region" description="Helical" evidence="7">
    <location>
        <begin position="369"/>
        <end position="390"/>
    </location>
</feature>
<evidence type="ECO:0000256" key="3">
    <source>
        <dbReference type="ARBA" id="ARBA00022475"/>
    </source>
</evidence>
<dbReference type="Proteomes" id="UP001596071">
    <property type="component" value="Unassembled WGS sequence"/>
</dbReference>
<evidence type="ECO:0000256" key="1">
    <source>
        <dbReference type="ARBA" id="ARBA00004651"/>
    </source>
</evidence>
<proteinExistence type="predicted"/>
<evidence type="ECO:0000256" key="6">
    <source>
        <dbReference type="ARBA" id="ARBA00023136"/>
    </source>
</evidence>
<dbReference type="NCBIfam" id="TIGR00711">
    <property type="entry name" value="efflux_EmrB"/>
    <property type="match status" value="1"/>
</dbReference>
<evidence type="ECO:0000259" key="8">
    <source>
        <dbReference type="PROSITE" id="PS50850"/>
    </source>
</evidence>
<keyword evidence="6 7" id="KW-0472">Membrane</keyword>
<sequence>MEETVEPKKYEFLADDPNVKVMPIMLSLIIGAFFAILNETLLNIALITLMDEFSITLPTVQWMATGFMLVMAIVIPISALLLQWFTTRQLFIGTMAVFTIGTIVSASAPTFSILLVGRLIQAVGTGLLMPIIFNVFLLIYPPERRGKVMGVIGLVIMFAPAIGPTLSGVIVEYLGWRYLFIVVIPFALFSIAFAAKHLMNVGEVTKPKIDVISLVFSTIGFGGIVYGFSAAGQSTDGFLSTNVLIAIVVGVVGVFLFVMRQLKLDEPIMDLRVFRYPMYTHAVVLFLIIIMAMFASEIILPVYMQGPLALTAATAGLVLLPGSLLNGVMSPFMGHLFDKFGPRVLMIPATIVLSGKMFMMSRLTVDTPVWVVVLGYILIMLTVSAIMMPAETNGLNQLPKRLYPHGTAVMSTLQPVGGAIGVSVFISILNARQLTFLEASATPGNPATVDLAMVAGVELVYFIAFAMSIVAVILAFFVYRAKPVDEEPVEEKIT</sequence>
<feature type="transmembrane region" description="Helical" evidence="7">
    <location>
        <begin position="176"/>
        <end position="199"/>
    </location>
</feature>
<keyword evidence="3" id="KW-1003">Cell membrane</keyword>
<dbReference type="CDD" id="cd17503">
    <property type="entry name" value="MFS_LmrB_MDR_like"/>
    <property type="match status" value="1"/>
</dbReference>
<evidence type="ECO:0000313" key="10">
    <source>
        <dbReference type="Proteomes" id="UP001596071"/>
    </source>
</evidence>
<dbReference type="PANTHER" id="PTHR42718">
    <property type="entry name" value="MAJOR FACILITATOR SUPERFAMILY MULTIDRUG TRANSPORTER MFSC"/>
    <property type="match status" value="1"/>
</dbReference>
<keyword evidence="4 7" id="KW-0812">Transmembrane</keyword>
<dbReference type="RefSeq" id="WP_381447082.1">
    <property type="nucleotide sequence ID" value="NZ_JBHSNP010000029.1"/>
</dbReference>
<reference evidence="10" key="1">
    <citation type="journal article" date="2019" name="Int. J. Syst. Evol. Microbiol.">
        <title>The Global Catalogue of Microorganisms (GCM) 10K type strain sequencing project: providing services to taxonomists for standard genome sequencing and annotation.</title>
        <authorList>
            <consortium name="The Broad Institute Genomics Platform"/>
            <consortium name="The Broad Institute Genome Sequencing Center for Infectious Disease"/>
            <person name="Wu L."/>
            <person name="Ma J."/>
        </authorList>
    </citation>
    <scope>NUCLEOTIDE SEQUENCE [LARGE SCALE GENOMIC DNA]</scope>
    <source>
        <strain evidence="10">KACC 11299</strain>
    </source>
</reference>
<feature type="transmembrane region" description="Helical" evidence="7">
    <location>
        <begin position="459"/>
        <end position="479"/>
    </location>
</feature>
<feature type="transmembrane region" description="Helical" evidence="7">
    <location>
        <begin position="309"/>
        <end position="332"/>
    </location>
</feature>
<organism evidence="9 10">
    <name type="scientific">Sporosarcina koreensis</name>
    <dbReference type="NCBI Taxonomy" id="334735"/>
    <lineage>
        <taxon>Bacteria</taxon>
        <taxon>Bacillati</taxon>
        <taxon>Bacillota</taxon>
        <taxon>Bacilli</taxon>
        <taxon>Bacillales</taxon>
        <taxon>Caryophanaceae</taxon>
        <taxon>Sporosarcina</taxon>
    </lineage>
</organism>
<accession>A0ABW0U2H6</accession>
<dbReference type="PANTHER" id="PTHR42718:SF43">
    <property type="entry name" value="LINCOMYCIN RESISTANCE PROTEIN LMRB"/>
    <property type="match status" value="1"/>
</dbReference>
<feature type="transmembrane region" description="Helical" evidence="7">
    <location>
        <begin position="237"/>
        <end position="258"/>
    </location>
</feature>
<comment type="caution">
    <text evidence="9">The sequence shown here is derived from an EMBL/GenBank/DDBJ whole genome shotgun (WGS) entry which is preliminary data.</text>
</comment>
<feature type="transmembrane region" description="Helical" evidence="7">
    <location>
        <begin position="119"/>
        <end position="139"/>
    </location>
</feature>
<feature type="domain" description="Major facilitator superfamily (MFS) profile" evidence="8">
    <location>
        <begin position="24"/>
        <end position="483"/>
    </location>
</feature>
<feature type="transmembrane region" description="Helical" evidence="7">
    <location>
        <begin position="62"/>
        <end position="83"/>
    </location>
</feature>
<dbReference type="EMBL" id="JBHSNP010000029">
    <property type="protein sequence ID" value="MFC5604846.1"/>
    <property type="molecule type" value="Genomic_DNA"/>
</dbReference>
<keyword evidence="2" id="KW-0813">Transport</keyword>
<evidence type="ECO:0000256" key="2">
    <source>
        <dbReference type="ARBA" id="ARBA00022448"/>
    </source>
</evidence>
<feature type="transmembrane region" description="Helical" evidence="7">
    <location>
        <begin position="21"/>
        <end position="50"/>
    </location>
</feature>
<evidence type="ECO:0000256" key="4">
    <source>
        <dbReference type="ARBA" id="ARBA00022692"/>
    </source>
</evidence>
<feature type="transmembrane region" description="Helical" evidence="7">
    <location>
        <begin position="211"/>
        <end position="231"/>
    </location>
</feature>
<dbReference type="InterPro" id="IPR011701">
    <property type="entry name" value="MFS"/>
</dbReference>
<dbReference type="InterPro" id="IPR020846">
    <property type="entry name" value="MFS_dom"/>
</dbReference>
<comment type="subcellular location">
    <subcellularLocation>
        <location evidence="1">Cell membrane</location>
        <topology evidence="1">Multi-pass membrane protein</topology>
    </subcellularLocation>
</comment>
<feature type="transmembrane region" description="Helical" evidence="7">
    <location>
        <begin position="279"/>
        <end position="303"/>
    </location>
</feature>
<evidence type="ECO:0000256" key="5">
    <source>
        <dbReference type="ARBA" id="ARBA00022989"/>
    </source>
</evidence>
<evidence type="ECO:0000256" key="7">
    <source>
        <dbReference type="SAM" id="Phobius"/>
    </source>
</evidence>
<evidence type="ECO:0000313" key="9">
    <source>
        <dbReference type="EMBL" id="MFC5604846.1"/>
    </source>
</evidence>
<feature type="transmembrane region" description="Helical" evidence="7">
    <location>
        <begin position="90"/>
        <end position="113"/>
    </location>
</feature>
<dbReference type="PRINTS" id="PR01036">
    <property type="entry name" value="TCRTETB"/>
</dbReference>
<dbReference type="PROSITE" id="PS50850">
    <property type="entry name" value="MFS"/>
    <property type="match status" value="1"/>
</dbReference>
<protein>
    <submittedName>
        <fullName evidence="9">MDR family MFS transporter</fullName>
    </submittedName>
</protein>
<keyword evidence="10" id="KW-1185">Reference proteome</keyword>
<feature type="transmembrane region" description="Helical" evidence="7">
    <location>
        <begin position="151"/>
        <end position="170"/>
    </location>
</feature>
<dbReference type="Pfam" id="PF07690">
    <property type="entry name" value="MFS_1"/>
    <property type="match status" value="1"/>
</dbReference>
<dbReference type="Gene3D" id="1.20.1720.10">
    <property type="entry name" value="Multidrug resistance protein D"/>
    <property type="match status" value="1"/>
</dbReference>